<reference evidence="3" key="1">
    <citation type="journal article" date="2021" name="Elife">
        <title>Highly contiguous assemblies of 101 drosophilid genomes.</title>
        <authorList>
            <person name="Kim B.Y."/>
            <person name="Wang J.R."/>
            <person name="Miller D.E."/>
            <person name="Barmina O."/>
            <person name="Delaney E."/>
            <person name="Thompson A."/>
            <person name="Comeault A.A."/>
            <person name="Peede D."/>
            <person name="D'Agostino E.R."/>
            <person name="Pelaez J."/>
            <person name="Aguilar J.M."/>
            <person name="Haji D."/>
            <person name="Matsunaga T."/>
            <person name="Armstrong E.E."/>
            <person name="Zych M."/>
            <person name="Ogawa Y."/>
            <person name="Stamenkovic-Radak M."/>
            <person name="Jelic M."/>
            <person name="Veselinovic M.S."/>
            <person name="Tanaskovic M."/>
            <person name="Eric P."/>
            <person name="Gao J.J."/>
            <person name="Katoh T.K."/>
            <person name="Toda M.J."/>
            <person name="Watabe H."/>
            <person name="Watada M."/>
            <person name="Davis J.S."/>
            <person name="Moyle L.C."/>
            <person name="Manoli G."/>
            <person name="Bertolini E."/>
            <person name="Kostal V."/>
            <person name="Hawley R.S."/>
            <person name="Takahashi A."/>
            <person name="Jones C.D."/>
            <person name="Price D.K."/>
            <person name="Whiteman N."/>
            <person name="Kopp A."/>
            <person name="Matute D.R."/>
            <person name="Petrov D.A."/>
        </authorList>
    </citation>
    <scope>NUCLEOTIDE SEQUENCE [LARGE SCALE GENOMIC DNA]</scope>
</reference>
<reference evidence="2" key="3">
    <citation type="submission" date="2025-05" db="UniProtKB">
        <authorList>
            <consortium name="EnsemblMetazoa"/>
        </authorList>
    </citation>
    <scope>IDENTIFICATION</scope>
</reference>
<dbReference type="CDD" id="cd00060">
    <property type="entry name" value="FHA"/>
    <property type="match status" value="1"/>
</dbReference>
<dbReference type="Proteomes" id="UP001652680">
    <property type="component" value="Unassembled WGS sequence"/>
</dbReference>
<dbReference type="OrthoDB" id="552194at2759"/>
<proteinExistence type="predicted"/>
<dbReference type="RefSeq" id="XP_016970960.1">
    <property type="nucleotide sequence ID" value="XM_017115471.1"/>
</dbReference>
<reference evidence="4" key="2">
    <citation type="submission" date="2025-04" db="UniProtKB">
        <authorList>
            <consortium name="RefSeq"/>
        </authorList>
    </citation>
    <scope>IDENTIFICATION</scope>
</reference>
<dbReference type="OMA" id="YMSRFHA"/>
<dbReference type="Gene3D" id="2.60.200.20">
    <property type="match status" value="1"/>
</dbReference>
<protein>
    <submittedName>
        <fullName evidence="4">Uncharacterized protein LOC108038639</fullName>
    </submittedName>
</protein>
<evidence type="ECO:0000313" key="2">
    <source>
        <dbReference type="EnsemblMetazoa" id="XP_016970960.1"/>
    </source>
</evidence>
<evidence type="ECO:0000259" key="1">
    <source>
        <dbReference type="PROSITE" id="PS50006"/>
    </source>
</evidence>
<evidence type="ECO:0000313" key="3">
    <source>
        <dbReference type="Proteomes" id="UP001652680"/>
    </source>
</evidence>
<dbReference type="EnsemblMetazoa" id="XM_017115471.2">
    <property type="protein sequence ID" value="XP_016970960.1"/>
    <property type="gene ID" value="LOC108038639"/>
</dbReference>
<feature type="domain" description="FHA" evidence="1">
    <location>
        <begin position="21"/>
        <end position="70"/>
    </location>
</feature>
<dbReference type="InterPro" id="IPR008984">
    <property type="entry name" value="SMAD_FHA_dom_sf"/>
</dbReference>
<dbReference type="AlphaFoldDB" id="A0A6P4DZ39"/>
<organism evidence="4">
    <name type="scientific">Drosophila rhopaloa</name>
    <name type="common">Fruit fly</name>
    <dbReference type="NCBI Taxonomy" id="1041015"/>
    <lineage>
        <taxon>Eukaryota</taxon>
        <taxon>Metazoa</taxon>
        <taxon>Ecdysozoa</taxon>
        <taxon>Arthropoda</taxon>
        <taxon>Hexapoda</taxon>
        <taxon>Insecta</taxon>
        <taxon>Pterygota</taxon>
        <taxon>Neoptera</taxon>
        <taxon>Endopterygota</taxon>
        <taxon>Diptera</taxon>
        <taxon>Brachycera</taxon>
        <taxon>Muscomorpha</taxon>
        <taxon>Ephydroidea</taxon>
        <taxon>Drosophilidae</taxon>
        <taxon>Drosophila</taxon>
        <taxon>Sophophora</taxon>
    </lineage>
</organism>
<accession>A0A6P4DZ39</accession>
<dbReference type="Pfam" id="PF00498">
    <property type="entry name" value="FHA"/>
    <property type="match status" value="1"/>
</dbReference>
<gene>
    <name evidence="4" type="primary">LOC108038639</name>
    <name evidence="2" type="synonym">108038639</name>
</gene>
<dbReference type="InterPro" id="IPR000253">
    <property type="entry name" value="FHA_dom"/>
</dbReference>
<name>A0A6P4DZ39_DRORH</name>
<sequence length="120" mass="13609">MVFFLKHVLSGDRIYLMPGLNMLGRHSNCTGILKYDYMSRFHAIIMVQDGRLFIREVEALNGVFVNYSQDRVGVELREIYEGDDLSFGIKLEVPEGILQIPLTFGIFTVKKVSPPGQIQG</sequence>
<evidence type="ECO:0000313" key="4">
    <source>
        <dbReference type="RefSeq" id="XP_016970960.1"/>
    </source>
</evidence>
<dbReference type="SUPFAM" id="SSF49879">
    <property type="entry name" value="SMAD/FHA domain"/>
    <property type="match status" value="1"/>
</dbReference>
<dbReference type="GeneID" id="108038639"/>
<dbReference type="PROSITE" id="PS50006">
    <property type="entry name" value="FHA_DOMAIN"/>
    <property type="match status" value="1"/>
</dbReference>
<keyword evidence="3" id="KW-1185">Reference proteome</keyword>